<evidence type="ECO:0000313" key="2">
    <source>
        <dbReference type="EMBL" id="AFZ66611.1"/>
    </source>
</evidence>
<evidence type="ECO:0000313" key="3">
    <source>
        <dbReference type="Proteomes" id="UP000010467"/>
    </source>
</evidence>
<gene>
    <name evidence="2" type="ordered locus">Deipe_1048</name>
</gene>
<accession>K9ZYG6</accession>
<dbReference type="PROSITE" id="PS51462">
    <property type="entry name" value="NUDIX"/>
    <property type="match status" value="1"/>
</dbReference>
<dbReference type="HOGENOM" id="CLU_151163_0_0_0"/>
<dbReference type="EMBL" id="CP003382">
    <property type="protein sequence ID" value="AFZ66611.1"/>
    <property type="molecule type" value="Genomic_DNA"/>
</dbReference>
<proteinExistence type="predicted"/>
<dbReference type="AlphaFoldDB" id="K9ZYG6"/>
<dbReference type="SUPFAM" id="SSF55811">
    <property type="entry name" value="Nudix"/>
    <property type="match status" value="1"/>
</dbReference>
<protein>
    <submittedName>
        <fullName evidence="2">ADP-ribose pyrophosphatase</fullName>
    </submittedName>
</protein>
<evidence type="ECO:0000259" key="1">
    <source>
        <dbReference type="PROSITE" id="PS51462"/>
    </source>
</evidence>
<dbReference type="InterPro" id="IPR015797">
    <property type="entry name" value="NUDIX_hydrolase-like_dom_sf"/>
</dbReference>
<dbReference type="PATRIC" id="fig|937777.3.peg.1052"/>
<dbReference type="Pfam" id="PF00293">
    <property type="entry name" value="NUDIX"/>
    <property type="match status" value="1"/>
</dbReference>
<dbReference type="CDD" id="cd02883">
    <property type="entry name" value="NUDIX_Hydrolase"/>
    <property type="match status" value="1"/>
</dbReference>
<name>K9ZYG6_DEIPD</name>
<dbReference type="KEGG" id="dpd:Deipe_1048"/>
<dbReference type="Proteomes" id="UP000010467">
    <property type="component" value="Chromosome"/>
</dbReference>
<dbReference type="Gene3D" id="3.90.79.10">
    <property type="entry name" value="Nucleoside Triphosphate Pyrophosphohydrolase"/>
    <property type="match status" value="1"/>
</dbReference>
<sequence length="120" mass="13136">MGPAGRAVDVGETPIVAAEREAREEVGLDVQVEALVGMYLLRGGGWPDVLVHVFLVRSEQGTPSVVNSNEVERVEWRTLTELPSPLLPDARVALEDWSCSKRGVVRTVTRQVDFPAWEAG</sequence>
<organism evidence="2 3">
    <name type="scientific">Deinococcus peraridilitoris (strain DSM 19664 / LMG 22246 / CIP 109416 / KR-200)</name>
    <dbReference type="NCBI Taxonomy" id="937777"/>
    <lineage>
        <taxon>Bacteria</taxon>
        <taxon>Thermotogati</taxon>
        <taxon>Deinococcota</taxon>
        <taxon>Deinococci</taxon>
        <taxon>Deinococcales</taxon>
        <taxon>Deinococcaceae</taxon>
        <taxon>Deinococcus</taxon>
    </lineage>
</organism>
<dbReference type="InterPro" id="IPR000086">
    <property type="entry name" value="NUDIX_hydrolase_dom"/>
</dbReference>
<keyword evidence="3" id="KW-1185">Reference proteome</keyword>
<feature type="domain" description="Nudix hydrolase" evidence="1">
    <location>
        <begin position="1"/>
        <end position="100"/>
    </location>
</feature>
<dbReference type="RefSeq" id="WP_015234921.1">
    <property type="nucleotide sequence ID" value="NC_019793.1"/>
</dbReference>
<reference evidence="3" key="1">
    <citation type="submission" date="2012-03" db="EMBL/GenBank/DDBJ databases">
        <title>Complete sequence of chromosome of Deinococcus peraridilitoris DSM 19664.</title>
        <authorList>
            <person name="Lucas S."/>
            <person name="Copeland A."/>
            <person name="Lapidus A."/>
            <person name="Glavina del Rio T."/>
            <person name="Dalin E."/>
            <person name="Tice H."/>
            <person name="Bruce D."/>
            <person name="Goodwin L."/>
            <person name="Pitluck S."/>
            <person name="Peters L."/>
            <person name="Mikhailova N."/>
            <person name="Lu M."/>
            <person name="Kyrpides N."/>
            <person name="Mavromatis K."/>
            <person name="Ivanova N."/>
            <person name="Brettin T."/>
            <person name="Detter J.C."/>
            <person name="Han C."/>
            <person name="Larimer F."/>
            <person name="Land M."/>
            <person name="Hauser L."/>
            <person name="Markowitz V."/>
            <person name="Cheng J.-F."/>
            <person name="Hugenholtz P."/>
            <person name="Woyke T."/>
            <person name="Wu D."/>
            <person name="Pukall R."/>
            <person name="Steenblock K."/>
            <person name="Brambilla E."/>
            <person name="Klenk H.-P."/>
            <person name="Eisen J.A."/>
        </authorList>
    </citation>
    <scope>NUCLEOTIDE SEQUENCE [LARGE SCALE GENOMIC DNA]</scope>
    <source>
        <strain evidence="3">DSM 19664 / LMG 22246 / CIP 109416 / KR-200</strain>
    </source>
</reference>